<keyword evidence="2" id="KW-1185">Reference proteome</keyword>
<comment type="caution">
    <text evidence="1">The sequence shown here is derived from an EMBL/GenBank/DDBJ whole genome shotgun (WGS) entry which is preliminary data.</text>
</comment>
<evidence type="ECO:0000313" key="2">
    <source>
        <dbReference type="Proteomes" id="UP000005697"/>
    </source>
</evidence>
<protein>
    <submittedName>
        <fullName evidence="1">Uncharacterized protein</fullName>
    </submittedName>
</protein>
<sequence length="40" mass="4722">MVSRFFSCRYNISMARAAWPAYRESLPDGNMFKRTSTCNR</sequence>
<proteinExistence type="predicted"/>
<name>F0F6S6_9BACT</name>
<dbReference type="EMBL" id="AEWX01000018">
    <property type="protein sequence ID" value="EGC20053.1"/>
    <property type="molecule type" value="Genomic_DNA"/>
</dbReference>
<gene>
    <name evidence="1" type="ORF">HMPREF9141_1293</name>
</gene>
<dbReference type="AlphaFoldDB" id="F0F6S6"/>
<organism evidence="1 2">
    <name type="scientific">Prevotella multiformis DSM 16608</name>
    <dbReference type="NCBI Taxonomy" id="888743"/>
    <lineage>
        <taxon>Bacteria</taxon>
        <taxon>Pseudomonadati</taxon>
        <taxon>Bacteroidota</taxon>
        <taxon>Bacteroidia</taxon>
        <taxon>Bacteroidales</taxon>
        <taxon>Prevotellaceae</taxon>
        <taxon>Prevotella</taxon>
    </lineage>
</organism>
<dbReference type="HOGENOM" id="CLU_3294361_0_0_10"/>
<evidence type="ECO:0000313" key="1">
    <source>
        <dbReference type="EMBL" id="EGC20053.1"/>
    </source>
</evidence>
<reference evidence="1 2" key="1">
    <citation type="submission" date="2011-01" db="EMBL/GenBank/DDBJ databases">
        <authorList>
            <person name="Muzny D."/>
            <person name="Qin X."/>
            <person name="Deng J."/>
            <person name="Jiang H."/>
            <person name="Liu Y."/>
            <person name="Qu J."/>
            <person name="Song X.-Z."/>
            <person name="Zhang L."/>
            <person name="Thornton R."/>
            <person name="Coyle M."/>
            <person name="Francisco L."/>
            <person name="Jackson L."/>
            <person name="Javaid M."/>
            <person name="Korchina V."/>
            <person name="Kovar C."/>
            <person name="Mata R."/>
            <person name="Mathew T."/>
            <person name="Ngo R."/>
            <person name="Nguyen L."/>
            <person name="Nguyen N."/>
            <person name="Okwuonu G."/>
            <person name="Ongeri F."/>
            <person name="Pham C."/>
            <person name="Simmons D."/>
            <person name="Wilczek-Boney K."/>
            <person name="Hale W."/>
            <person name="Jakkamsetti A."/>
            <person name="Pham P."/>
            <person name="Ruth R."/>
            <person name="San Lucas F."/>
            <person name="Warren J."/>
            <person name="Zhang J."/>
            <person name="Zhao Z."/>
            <person name="Zhou C."/>
            <person name="Zhu D."/>
            <person name="Lee S."/>
            <person name="Bess C."/>
            <person name="Blankenburg K."/>
            <person name="Forbes L."/>
            <person name="Fu Q."/>
            <person name="Gubbala S."/>
            <person name="Hirani K."/>
            <person name="Jayaseelan J.C."/>
            <person name="Lara F."/>
            <person name="Munidasa M."/>
            <person name="Palculict T."/>
            <person name="Patil S."/>
            <person name="Pu L.-L."/>
            <person name="Saada N."/>
            <person name="Tang L."/>
            <person name="Weissenberger G."/>
            <person name="Zhu Y."/>
            <person name="Hemphill L."/>
            <person name="Shang Y."/>
            <person name="Youmans B."/>
            <person name="Ayvaz T."/>
            <person name="Ross M."/>
            <person name="Santibanez J."/>
            <person name="Aqrawi P."/>
            <person name="Gross S."/>
            <person name="Joshi V."/>
            <person name="Fowler G."/>
            <person name="Nazareth L."/>
            <person name="Reid J."/>
            <person name="Worley K."/>
            <person name="Petrosino J."/>
            <person name="Highlander S."/>
            <person name="Gibbs R."/>
        </authorList>
    </citation>
    <scope>NUCLEOTIDE SEQUENCE [LARGE SCALE GENOMIC DNA]</scope>
    <source>
        <strain evidence="1 2">DSM 16608</strain>
    </source>
</reference>
<dbReference type="Proteomes" id="UP000005697">
    <property type="component" value="Unassembled WGS sequence"/>
</dbReference>
<accession>F0F6S6</accession>